<keyword evidence="2" id="KW-0472">Membrane</keyword>
<dbReference type="Gene3D" id="3.60.110.10">
    <property type="entry name" value="Carbon-nitrogen hydrolase"/>
    <property type="match status" value="1"/>
</dbReference>
<proteinExistence type="predicted"/>
<evidence type="ECO:0000259" key="3">
    <source>
        <dbReference type="Pfam" id="PF00795"/>
    </source>
</evidence>
<comment type="caution">
    <text evidence="4">The sequence shown here is derived from an EMBL/GenBank/DDBJ whole genome shotgun (WGS) entry which is preliminary data.</text>
</comment>
<dbReference type="InterPro" id="IPR003010">
    <property type="entry name" value="C-N_Hydrolase"/>
</dbReference>
<dbReference type="PANTHER" id="PTHR43674">
    <property type="entry name" value="NITRILASE C965.09-RELATED"/>
    <property type="match status" value="1"/>
</dbReference>
<dbReference type="GO" id="GO:0016811">
    <property type="term" value="F:hydrolase activity, acting on carbon-nitrogen (but not peptide) bonds, in linear amides"/>
    <property type="evidence" value="ECO:0007669"/>
    <property type="project" value="TreeGrafter"/>
</dbReference>
<evidence type="ECO:0000313" key="5">
    <source>
        <dbReference type="Proteomes" id="UP000436006"/>
    </source>
</evidence>
<protein>
    <submittedName>
        <fullName evidence="4">Carbon-nitrogen hydrolase family protein</fullName>
    </submittedName>
</protein>
<organism evidence="4 5">
    <name type="scientific">Spirosoma arboris</name>
    <dbReference type="NCBI Taxonomy" id="2682092"/>
    <lineage>
        <taxon>Bacteria</taxon>
        <taxon>Pseudomonadati</taxon>
        <taxon>Bacteroidota</taxon>
        <taxon>Cytophagia</taxon>
        <taxon>Cytophagales</taxon>
        <taxon>Cytophagaceae</taxon>
        <taxon>Spirosoma</taxon>
    </lineage>
</organism>
<dbReference type="Pfam" id="PF00795">
    <property type="entry name" value="CN_hydrolase"/>
    <property type="match status" value="1"/>
</dbReference>
<dbReference type="InterPro" id="IPR036526">
    <property type="entry name" value="C-N_Hydrolase_sf"/>
</dbReference>
<evidence type="ECO:0000313" key="4">
    <source>
        <dbReference type="EMBL" id="MVM32403.1"/>
    </source>
</evidence>
<dbReference type="SUPFAM" id="SSF56317">
    <property type="entry name" value="Carbon-nitrogen hydrolase"/>
    <property type="match status" value="1"/>
</dbReference>
<feature type="domain" description="CN hydrolase" evidence="3">
    <location>
        <begin position="166"/>
        <end position="300"/>
    </location>
</feature>
<dbReference type="RefSeq" id="WP_157587121.1">
    <property type="nucleotide sequence ID" value="NZ_WPIN01000007.1"/>
</dbReference>
<keyword evidence="2" id="KW-0812">Transmembrane</keyword>
<gene>
    <name evidence="4" type="ORF">GO755_20315</name>
</gene>
<keyword evidence="2" id="KW-1133">Transmembrane helix</keyword>
<keyword evidence="5" id="KW-1185">Reference proteome</keyword>
<dbReference type="PANTHER" id="PTHR43674:SF13">
    <property type="entry name" value="CN HYDROLASE DOMAIN-CONTAINING PROTEIN"/>
    <property type="match status" value="1"/>
</dbReference>
<name>A0A7K1SF86_9BACT</name>
<keyword evidence="1 4" id="KW-0378">Hydrolase</keyword>
<dbReference type="InterPro" id="IPR050345">
    <property type="entry name" value="Aliph_Amidase/BUP"/>
</dbReference>
<accession>A0A7K1SF86</accession>
<evidence type="ECO:0000256" key="1">
    <source>
        <dbReference type="ARBA" id="ARBA00022801"/>
    </source>
</evidence>
<feature type="transmembrane region" description="Helical" evidence="2">
    <location>
        <begin position="9"/>
        <end position="29"/>
    </location>
</feature>
<sequence>MPINIRKYTIILLVGILLSWGVFGLWSIWLNGELIKPDISAKVSQVEQFGTRSGHGNLLGIQPWMEPADYQNGLTFREKIAGYLQTAKDSGLIIPQKTIVILPEYLGTWLVVMNESNRVHTAHTIQDGLTAMVVNHPINFWKAYRTVPESVSDKTKYAVFAMKARQMAYEYQLAFDMLAAQFEVTIVAGSILLPNPSVKNGKLVVGDGLLYNVSTVFRPDGKLEPQLIKKVYPIADELPFVCPTNPADVPVFNTPIGRLGVLVCADSWNSPVYQTLKQKGATLLAVPSYSAGDHVWKTIWRGYSGTPTPDDARDDVGKLTEGQAWLAHAMAGRAAPEANITQGMNVFLRGKLWDLGSDGTTIMLTGKATPQTARYINGAAIICLWL</sequence>
<evidence type="ECO:0000256" key="2">
    <source>
        <dbReference type="SAM" id="Phobius"/>
    </source>
</evidence>
<dbReference type="AlphaFoldDB" id="A0A7K1SF86"/>
<dbReference type="EMBL" id="WPIN01000007">
    <property type="protein sequence ID" value="MVM32403.1"/>
    <property type="molecule type" value="Genomic_DNA"/>
</dbReference>
<dbReference type="Proteomes" id="UP000436006">
    <property type="component" value="Unassembled WGS sequence"/>
</dbReference>
<reference evidence="4 5" key="1">
    <citation type="submission" date="2019-12" db="EMBL/GenBank/DDBJ databases">
        <title>Spirosoma sp. HMF4905 genome sequencing and assembly.</title>
        <authorList>
            <person name="Kang H."/>
            <person name="Cha I."/>
            <person name="Kim H."/>
            <person name="Joh K."/>
        </authorList>
    </citation>
    <scope>NUCLEOTIDE SEQUENCE [LARGE SCALE GENOMIC DNA]</scope>
    <source>
        <strain evidence="4 5">HMF4905</strain>
    </source>
</reference>